<sequence>MYNSIHSSLADADVPIQAISLITTARPVGDGDGVTVGGTVGTPGVGVVAGVTDGDIDVCGVLGGAGVGALVESGVLLGFIAVGNGVGTLVALGAKDGDMVMSPGVIGDVTLALGAKDGDMVMSPGVIGDVTKLVNLVKGVLVARISVIPAFKLLSGELRIILLPSLKKPKKATAKPKIINILL</sequence>
<comment type="caution">
    <text evidence="1">The sequence shown here is derived from an EMBL/GenBank/DDBJ whole genome shotgun (WGS) entry which is preliminary data.</text>
</comment>
<gene>
    <name evidence="1" type="ORF">A2750_02620</name>
</gene>
<dbReference type="Proteomes" id="UP000178023">
    <property type="component" value="Unassembled WGS sequence"/>
</dbReference>
<evidence type="ECO:0000313" key="2">
    <source>
        <dbReference type="Proteomes" id="UP000178023"/>
    </source>
</evidence>
<dbReference type="AlphaFoldDB" id="A0A1F8EZF4"/>
<organism evidence="1 2">
    <name type="scientific">Candidatus Yanofskybacteria bacterium RIFCSPHIGHO2_01_FULL_45_42</name>
    <dbReference type="NCBI Taxonomy" id="1802671"/>
    <lineage>
        <taxon>Bacteria</taxon>
        <taxon>Candidatus Yanofskyibacteriota</taxon>
    </lineage>
</organism>
<accession>A0A1F8EZF4</accession>
<name>A0A1F8EZF4_9BACT</name>
<reference evidence="1 2" key="1">
    <citation type="journal article" date="2016" name="Nat. Commun.">
        <title>Thousands of microbial genomes shed light on interconnected biogeochemical processes in an aquifer system.</title>
        <authorList>
            <person name="Anantharaman K."/>
            <person name="Brown C.T."/>
            <person name="Hug L.A."/>
            <person name="Sharon I."/>
            <person name="Castelle C.J."/>
            <person name="Probst A.J."/>
            <person name="Thomas B.C."/>
            <person name="Singh A."/>
            <person name="Wilkins M.J."/>
            <person name="Karaoz U."/>
            <person name="Brodie E.L."/>
            <person name="Williams K.H."/>
            <person name="Hubbard S.S."/>
            <person name="Banfield J.F."/>
        </authorList>
    </citation>
    <scope>NUCLEOTIDE SEQUENCE [LARGE SCALE GENOMIC DNA]</scope>
</reference>
<dbReference type="EMBL" id="MGJL01000046">
    <property type="protein sequence ID" value="OGN05848.1"/>
    <property type="molecule type" value="Genomic_DNA"/>
</dbReference>
<evidence type="ECO:0000313" key="1">
    <source>
        <dbReference type="EMBL" id="OGN05848.1"/>
    </source>
</evidence>
<protein>
    <submittedName>
        <fullName evidence="1">Uncharacterized protein</fullName>
    </submittedName>
</protein>
<proteinExistence type="predicted"/>